<dbReference type="RefSeq" id="WP_386824692.1">
    <property type="nucleotide sequence ID" value="NZ_JBHTIF010000002.1"/>
</dbReference>
<evidence type="ECO:0000313" key="2">
    <source>
        <dbReference type="Proteomes" id="UP001597110"/>
    </source>
</evidence>
<accession>A0ABW2YGC3</accession>
<proteinExistence type="predicted"/>
<keyword evidence="2" id="KW-1185">Reference proteome</keyword>
<protein>
    <submittedName>
        <fullName evidence="1">Uncharacterized protein</fullName>
    </submittedName>
</protein>
<name>A0ABW2YGC3_9GAMM</name>
<gene>
    <name evidence="1" type="ORF">ACFQ0E_13700</name>
</gene>
<sequence>MIKMIWPIEIDAASGNPVNLLSAHGEIEKIEMNLHIWVERIGINEKVRFAYTPGSDARFMTNKKIQTLSIKLISSELHRGAQRFRIIGHATQDSEFIVGATGKKGGNPLPEDVGSHPNKFPLGASSDISTTDADEIVITLSLNMHMDTTYISIIVLDSKTSAIIDCDPQVENGTKT</sequence>
<organism evidence="1 2">
    <name type="scientific">Lysobacter brunescens</name>
    <dbReference type="NCBI Taxonomy" id="262323"/>
    <lineage>
        <taxon>Bacteria</taxon>
        <taxon>Pseudomonadati</taxon>
        <taxon>Pseudomonadota</taxon>
        <taxon>Gammaproteobacteria</taxon>
        <taxon>Lysobacterales</taxon>
        <taxon>Lysobacteraceae</taxon>
        <taxon>Lysobacter</taxon>
    </lineage>
</organism>
<reference evidence="2" key="1">
    <citation type="journal article" date="2019" name="Int. J. Syst. Evol. Microbiol.">
        <title>The Global Catalogue of Microorganisms (GCM) 10K type strain sequencing project: providing services to taxonomists for standard genome sequencing and annotation.</title>
        <authorList>
            <consortium name="The Broad Institute Genomics Platform"/>
            <consortium name="The Broad Institute Genome Sequencing Center for Infectious Disease"/>
            <person name="Wu L."/>
            <person name="Ma J."/>
        </authorList>
    </citation>
    <scope>NUCLEOTIDE SEQUENCE [LARGE SCALE GENOMIC DNA]</scope>
    <source>
        <strain evidence="2">CCUG 55585</strain>
    </source>
</reference>
<dbReference type="Proteomes" id="UP001597110">
    <property type="component" value="Unassembled WGS sequence"/>
</dbReference>
<comment type="caution">
    <text evidence="1">The sequence shown here is derived from an EMBL/GenBank/DDBJ whole genome shotgun (WGS) entry which is preliminary data.</text>
</comment>
<dbReference type="EMBL" id="JBHTIF010000002">
    <property type="protein sequence ID" value="MFD0726651.1"/>
    <property type="molecule type" value="Genomic_DNA"/>
</dbReference>
<evidence type="ECO:0000313" key="1">
    <source>
        <dbReference type="EMBL" id="MFD0726651.1"/>
    </source>
</evidence>